<dbReference type="EMBL" id="CP000472">
    <property type="protein sequence ID" value="ACJ30889.1"/>
    <property type="molecule type" value="Genomic_DNA"/>
</dbReference>
<keyword evidence="2" id="KW-1185">Reference proteome</keyword>
<dbReference type="Proteomes" id="UP000000753">
    <property type="component" value="Chromosome"/>
</dbReference>
<proteinExistence type="predicted"/>
<organism evidence="1 2">
    <name type="scientific">Shewanella piezotolerans (strain WP3 / JCM 13877)</name>
    <dbReference type="NCBI Taxonomy" id="225849"/>
    <lineage>
        <taxon>Bacteria</taxon>
        <taxon>Pseudomonadati</taxon>
        <taxon>Pseudomonadota</taxon>
        <taxon>Gammaproteobacteria</taxon>
        <taxon>Alteromonadales</taxon>
        <taxon>Shewanellaceae</taxon>
        <taxon>Shewanella</taxon>
    </lineage>
</organism>
<accession>B8CU33</accession>
<evidence type="ECO:0000313" key="1">
    <source>
        <dbReference type="EMBL" id="ACJ30889.1"/>
    </source>
</evidence>
<sequence>MRFELKRLRGSELVKYLMQLVLNHFRQASGFYIESQMRRIKGFKPARSELFRTFTAERSNQYKDLLAQREFRSVFGLLLLR</sequence>
<dbReference type="HOGENOM" id="CLU_2571957_0_0_6"/>
<dbReference type="KEGG" id="swp:swp_4235"/>
<evidence type="ECO:0000313" key="2">
    <source>
        <dbReference type="Proteomes" id="UP000000753"/>
    </source>
</evidence>
<reference evidence="1 2" key="1">
    <citation type="journal article" date="2008" name="PLoS ONE">
        <title>Environmental adaptation: genomic analysis of the piezotolerant and psychrotolerant deep-sea iron reducing bacterium Shewanella piezotolerans WP3.</title>
        <authorList>
            <person name="Wang F."/>
            <person name="Wang J."/>
            <person name="Jian H."/>
            <person name="Zhang B."/>
            <person name="Li S."/>
            <person name="Wang F."/>
            <person name="Zeng X."/>
            <person name="Gao L."/>
            <person name="Bartlett D.H."/>
            <person name="Yu J."/>
            <person name="Hu S."/>
            <person name="Xiao X."/>
        </authorList>
    </citation>
    <scope>NUCLEOTIDE SEQUENCE [LARGE SCALE GENOMIC DNA]</scope>
    <source>
        <strain evidence="2">WP3 / JCM 13877</strain>
    </source>
</reference>
<dbReference type="AlphaFoldDB" id="B8CU33"/>
<name>B8CU33_SHEPW</name>
<gene>
    <name evidence="1" type="ordered locus">swp_4235</name>
</gene>
<protein>
    <submittedName>
        <fullName evidence="1">Uncharacterized protein</fullName>
    </submittedName>
</protein>
<dbReference type="STRING" id="225849.swp_4235"/>